<evidence type="ECO:0000256" key="1">
    <source>
        <dbReference type="ARBA" id="ARBA00010759"/>
    </source>
</evidence>
<feature type="active site" evidence="2">
    <location>
        <position position="163"/>
    </location>
</feature>
<keyword evidence="2" id="KW-0378">Hydrolase</keyword>
<dbReference type="Proteomes" id="UP000632222">
    <property type="component" value="Unassembled WGS sequence"/>
</dbReference>
<reference evidence="4" key="1">
    <citation type="journal article" date="2019" name="Int. J. Syst. Evol. Microbiol.">
        <title>The Global Catalogue of Microorganisms (GCM) 10K type strain sequencing project: providing services to taxonomists for standard genome sequencing and annotation.</title>
        <authorList>
            <consortium name="The Broad Institute Genomics Platform"/>
            <consortium name="The Broad Institute Genome Sequencing Center for Infectious Disease"/>
            <person name="Wu L."/>
            <person name="Ma J."/>
        </authorList>
    </citation>
    <scope>NUCLEOTIDE SEQUENCE [LARGE SCALE GENOMIC DNA]</scope>
    <source>
        <strain evidence="4">JCM 14370</strain>
    </source>
</reference>
<dbReference type="PRINTS" id="PR01576">
    <property type="entry name" value="PDEFORMYLASE"/>
</dbReference>
<dbReference type="HAMAP" id="MF_00163">
    <property type="entry name" value="Pep_deformylase"/>
    <property type="match status" value="1"/>
</dbReference>
<dbReference type="EMBL" id="BMOD01000006">
    <property type="protein sequence ID" value="GGJ33554.1"/>
    <property type="molecule type" value="Genomic_DNA"/>
</dbReference>
<proteinExistence type="inferred from homology"/>
<dbReference type="PANTHER" id="PTHR10458:SF22">
    <property type="entry name" value="PEPTIDE DEFORMYLASE"/>
    <property type="match status" value="1"/>
</dbReference>
<feature type="binding site" evidence="2">
    <location>
        <position position="162"/>
    </location>
    <ligand>
        <name>Fe cation</name>
        <dbReference type="ChEBI" id="CHEBI:24875"/>
    </ligand>
</feature>
<dbReference type="InterPro" id="IPR023635">
    <property type="entry name" value="Peptide_deformylase"/>
</dbReference>
<dbReference type="Pfam" id="PF01327">
    <property type="entry name" value="Pep_deformylase"/>
    <property type="match status" value="1"/>
</dbReference>
<comment type="caution">
    <text evidence="3">The sequence shown here is derived from an EMBL/GenBank/DDBJ whole genome shotgun (WGS) entry which is preliminary data.</text>
</comment>
<feature type="binding site" evidence="2">
    <location>
        <position position="166"/>
    </location>
    <ligand>
        <name>Fe cation</name>
        <dbReference type="ChEBI" id="CHEBI:24875"/>
    </ligand>
</feature>
<keyword evidence="2" id="KW-0408">Iron</keyword>
<accession>A0ABQ2D177</accession>
<comment type="function">
    <text evidence="2">Removes the formyl group from the N-terminal Met of newly synthesized proteins. Requires at least a dipeptide for an efficient rate of reaction. N-terminal L-methionine is a prerequisite for activity but the enzyme has broad specificity at other positions.</text>
</comment>
<protein>
    <recommendedName>
        <fullName evidence="2">Peptide deformylase</fullName>
        <shortName evidence="2">PDF</shortName>
        <ecNumber evidence="2">3.5.1.88</ecNumber>
    </recommendedName>
    <alternativeName>
        <fullName evidence="2">Polypeptide deformylase</fullName>
    </alternativeName>
</protein>
<dbReference type="Gene3D" id="3.90.45.10">
    <property type="entry name" value="Peptide deformylase"/>
    <property type="match status" value="1"/>
</dbReference>
<name>A0ABQ2D177_9DEIO</name>
<evidence type="ECO:0000256" key="2">
    <source>
        <dbReference type="HAMAP-Rule" id="MF_00163"/>
    </source>
</evidence>
<evidence type="ECO:0000313" key="4">
    <source>
        <dbReference type="Proteomes" id="UP000632222"/>
    </source>
</evidence>
<gene>
    <name evidence="2 3" type="primary">def</name>
    <name evidence="3" type="ORF">GCM10008938_19750</name>
</gene>
<dbReference type="PIRSF" id="PIRSF004749">
    <property type="entry name" value="Pep_def"/>
    <property type="match status" value="1"/>
</dbReference>
<dbReference type="EC" id="3.5.1.88" evidence="2"/>
<comment type="cofactor">
    <cofactor evidence="2">
        <name>Fe(2+)</name>
        <dbReference type="ChEBI" id="CHEBI:29033"/>
    </cofactor>
    <text evidence="2">Binds 1 Fe(2+) ion.</text>
</comment>
<dbReference type="NCBIfam" id="NF001159">
    <property type="entry name" value="PRK00150.1-3"/>
    <property type="match status" value="1"/>
</dbReference>
<dbReference type="CDD" id="cd00487">
    <property type="entry name" value="Pep_deformylase"/>
    <property type="match status" value="1"/>
</dbReference>
<sequence length="207" mass="23713">MIYPIRLYGDPVLRQKARAITDFTQTVQVPGFEPTTLVKLAENMLDTMYNAHGVGIAAPQIGLGIRMFVMAEYADDEEEGEEAEQDPRARSKVVRELVVVNPVLEALNKKKNKNSQEGCLSVPGIYEEGIARFSEMRLTYQDAEGNTHEEENEDFIARVWQHENDHLNGKFFLDHLPKHITDDHRTELAIMQRKAKSFLKELKDKGW</sequence>
<dbReference type="RefSeq" id="WP_308425005.1">
    <property type="nucleotide sequence ID" value="NZ_BMOD01000006.1"/>
</dbReference>
<keyword evidence="2" id="KW-0479">Metal-binding</keyword>
<keyword evidence="4" id="KW-1185">Reference proteome</keyword>
<evidence type="ECO:0000313" key="3">
    <source>
        <dbReference type="EMBL" id="GGJ33554.1"/>
    </source>
</evidence>
<comment type="catalytic activity">
    <reaction evidence="2">
        <text>N-terminal N-formyl-L-methionyl-[peptide] + H2O = N-terminal L-methionyl-[peptide] + formate</text>
        <dbReference type="Rhea" id="RHEA:24420"/>
        <dbReference type="Rhea" id="RHEA-COMP:10639"/>
        <dbReference type="Rhea" id="RHEA-COMP:10640"/>
        <dbReference type="ChEBI" id="CHEBI:15377"/>
        <dbReference type="ChEBI" id="CHEBI:15740"/>
        <dbReference type="ChEBI" id="CHEBI:49298"/>
        <dbReference type="ChEBI" id="CHEBI:64731"/>
        <dbReference type="EC" id="3.5.1.88"/>
    </reaction>
</comment>
<dbReference type="PANTHER" id="PTHR10458">
    <property type="entry name" value="PEPTIDE DEFORMYLASE"/>
    <property type="match status" value="1"/>
</dbReference>
<keyword evidence="2" id="KW-0648">Protein biosynthesis</keyword>
<feature type="binding site" evidence="2">
    <location>
        <position position="119"/>
    </location>
    <ligand>
        <name>Fe cation</name>
        <dbReference type="ChEBI" id="CHEBI:24875"/>
    </ligand>
</feature>
<comment type="similarity">
    <text evidence="1 2">Belongs to the polypeptide deformylase family.</text>
</comment>
<dbReference type="InterPro" id="IPR036821">
    <property type="entry name" value="Peptide_deformylase_sf"/>
</dbReference>
<organism evidence="3 4">
    <name type="scientific">Deinococcus roseus</name>
    <dbReference type="NCBI Taxonomy" id="392414"/>
    <lineage>
        <taxon>Bacteria</taxon>
        <taxon>Thermotogati</taxon>
        <taxon>Deinococcota</taxon>
        <taxon>Deinococci</taxon>
        <taxon>Deinococcales</taxon>
        <taxon>Deinococcaceae</taxon>
        <taxon>Deinococcus</taxon>
    </lineage>
</organism>
<dbReference type="SUPFAM" id="SSF56420">
    <property type="entry name" value="Peptide deformylase"/>
    <property type="match status" value="1"/>
</dbReference>